<accession>A0A2X2UXZ8</accession>
<name>A0A2X2UXZ8_CAPOC</name>
<evidence type="ECO:0000313" key="2">
    <source>
        <dbReference type="Proteomes" id="UP000250169"/>
    </source>
</evidence>
<gene>
    <name evidence="1" type="ORF">NCTC11545_01684</name>
</gene>
<reference evidence="1 2" key="1">
    <citation type="submission" date="2018-06" db="EMBL/GenBank/DDBJ databases">
        <authorList>
            <consortium name="Pathogen Informatics"/>
            <person name="Doyle S."/>
        </authorList>
    </citation>
    <scope>NUCLEOTIDE SEQUENCE [LARGE SCALE GENOMIC DNA]</scope>
    <source>
        <strain evidence="1 2">NCTC11545</strain>
    </source>
</reference>
<dbReference type="AlphaFoldDB" id="A0A2X2UXZ8"/>
<dbReference type="RefSeq" id="WP_111972867.1">
    <property type="nucleotide sequence ID" value="NZ_UAVS01000005.1"/>
</dbReference>
<dbReference type="EMBL" id="UAVS01000005">
    <property type="protein sequence ID" value="SQA94300.1"/>
    <property type="molecule type" value="Genomic_DNA"/>
</dbReference>
<sequence length="133" mass="14594">MTNSNIQLIECVTIANEDYLQSLLAVGFYGLALKAELHPLVSHLDFSNTQTKILLLEDELPAIAKQGITISSLATAYQAGATRFYSAIKGYGGYLPTEKLLTFFQAQHLPTGINLLAFESAYNEALHQVTTNR</sequence>
<proteinExistence type="predicted"/>
<protein>
    <recommendedName>
        <fullName evidence="3">Pyruvate carboxyltransferase</fullName>
    </recommendedName>
</protein>
<organism evidence="1 2">
    <name type="scientific">Capnocytophaga ochracea</name>
    <dbReference type="NCBI Taxonomy" id="1018"/>
    <lineage>
        <taxon>Bacteria</taxon>
        <taxon>Pseudomonadati</taxon>
        <taxon>Bacteroidota</taxon>
        <taxon>Flavobacteriia</taxon>
        <taxon>Flavobacteriales</taxon>
        <taxon>Flavobacteriaceae</taxon>
        <taxon>Capnocytophaga</taxon>
    </lineage>
</organism>
<dbReference type="Proteomes" id="UP000250169">
    <property type="component" value="Unassembled WGS sequence"/>
</dbReference>
<evidence type="ECO:0000313" key="1">
    <source>
        <dbReference type="EMBL" id="SQA94300.1"/>
    </source>
</evidence>
<evidence type="ECO:0008006" key="3">
    <source>
        <dbReference type="Google" id="ProtNLM"/>
    </source>
</evidence>